<feature type="signal peptide" evidence="1">
    <location>
        <begin position="1"/>
        <end position="23"/>
    </location>
</feature>
<dbReference type="AlphaFoldDB" id="A0A974WHZ4"/>
<gene>
    <name evidence="3" type="ORF">JR347_00315</name>
</gene>
<dbReference type="KEGG" id="fuv:JR347_00315"/>
<dbReference type="InterPro" id="IPR025491">
    <property type="entry name" value="DUF4382"/>
</dbReference>
<evidence type="ECO:0000256" key="1">
    <source>
        <dbReference type="SAM" id="SignalP"/>
    </source>
</evidence>
<sequence length="307" mass="33153">MKNNNSMLKFVIKSFLIVFISMALLSCSSDNDERATGKANISLTDAPIDDANIKSVFISVLSVEANGPDGWETVESFEEPVKIDILSYQDGNSYFLTEGSLTAGAYSEIRLILDIVERANGNQSNVGSYIEYLDGSTQPLFVPSGAQSGYKAKGEFTIPEGGVVSLTLDLDLRKALVRAGNSGKYLLKPVVRLIANEDAALISGSLTAEATELGKVLVFAYNDGEFTESETDEPGNEEVRFPNAVTSADLDEDGSFTLAFMESGTYDLYFAQVDEEGEFISLLGSYQDVALEGGTNLTIEITLIELE</sequence>
<evidence type="ECO:0000313" key="3">
    <source>
        <dbReference type="EMBL" id="QSE97567.1"/>
    </source>
</evidence>
<dbReference type="EMBL" id="CP070608">
    <property type="protein sequence ID" value="QSE97567.1"/>
    <property type="molecule type" value="Genomic_DNA"/>
</dbReference>
<proteinExistence type="predicted"/>
<dbReference type="Proteomes" id="UP000662783">
    <property type="component" value="Chromosome"/>
</dbReference>
<feature type="domain" description="DUF4382" evidence="2">
    <location>
        <begin position="36"/>
        <end position="189"/>
    </location>
</feature>
<reference evidence="3" key="1">
    <citation type="submission" date="2021-02" db="EMBL/GenBank/DDBJ databases">
        <title>Fulvivirga sp. S481 isolated from sea water.</title>
        <authorList>
            <person name="Bae S.S."/>
            <person name="Baek K."/>
        </authorList>
    </citation>
    <scope>NUCLEOTIDE SEQUENCE</scope>
    <source>
        <strain evidence="3">S481</strain>
    </source>
</reference>
<dbReference type="PROSITE" id="PS51257">
    <property type="entry name" value="PROKAR_LIPOPROTEIN"/>
    <property type="match status" value="1"/>
</dbReference>
<evidence type="ECO:0000259" key="2">
    <source>
        <dbReference type="Pfam" id="PF14321"/>
    </source>
</evidence>
<keyword evidence="4" id="KW-1185">Reference proteome</keyword>
<evidence type="ECO:0000313" key="4">
    <source>
        <dbReference type="Proteomes" id="UP000662783"/>
    </source>
</evidence>
<accession>A0A974WHZ4</accession>
<feature type="chain" id="PRO_5037087037" evidence="1">
    <location>
        <begin position="24"/>
        <end position="307"/>
    </location>
</feature>
<protein>
    <submittedName>
        <fullName evidence="3">DUF4382 domain-containing protein</fullName>
    </submittedName>
</protein>
<dbReference type="Pfam" id="PF14321">
    <property type="entry name" value="DUF4382"/>
    <property type="match status" value="1"/>
</dbReference>
<name>A0A974WHZ4_9BACT</name>
<organism evidence="3 4">
    <name type="scientific">Fulvivirga lutea</name>
    <dbReference type="NCBI Taxonomy" id="2810512"/>
    <lineage>
        <taxon>Bacteria</taxon>
        <taxon>Pseudomonadati</taxon>
        <taxon>Bacteroidota</taxon>
        <taxon>Cytophagia</taxon>
        <taxon>Cytophagales</taxon>
        <taxon>Fulvivirgaceae</taxon>
        <taxon>Fulvivirga</taxon>
    </lineage>
</organism>
<keyword evidence="1" id="KW-0732">Signal</keyword>
<dbReference type="RefSeq" id="WP_205722077.1">
    <property type="nucleotide sequence ID" value="NZ_CP070608.1"/>
</dbReference>